<feature type="transmembrane region" description="Helical" evidence="1">
    <location>
        <begin position="21"/>
        <end position="45"/>
    </location>
</feature>
<evidence type="ECO:0000313" key="2">
    <source>
        <dbReference type="EMBL" id="KKN05324.1"/>
    </source>
</evidence>
<keyword evidence="1" id="KW-1133">Transmembrane helix</keyword>
<name>A0A0F9MHK6_9ZZZZ</name>
<comment type="caution">
    <text evidence="2">The sequence shown here is derived from an EMBL/GenBank/DDBJ whole genome shotgun (WGS) entry which is preliminary data.</text>
</comment>
<evidence type="ECO:0000256" key="1">
    <source>
        <dbReference type="SAM" id="Phobius"/>
    </source>
</evidence>
<dbReference type="AlphaFoldDB" id="A0A0F9MHK6"/>
<protein>
    <submittedName>
        <fullName evidence="2">Uncharacterized protein</fullName>
    </submittedName>
</protein>
<dbReference type="EMBL" id="LAZR01004818">
    <property type="protein sequence ID" value="KKN05324.1"/>
    <property type="molecule type" value="Genomic_DNA"/>
</dbReference>
<reference evidence="2" key="1">
    <citation type="journal article" date="2015" name="Nature">
        <title>Complex archaea that bridge the gap between prokaryotes and eukaryotes.</title>
        <authorList>
            <person name="Spang A."/>
            <person name="Saw J.H."/>
            <person name="Jorgensen S.L."/>
            <person name="Zaremba-Niedzwiedzka K."/>
            <person name="Martijn J."/>
            <person name="Lind A.E."/>
            <person name="van Eijk R."/>
            <person name="Schleper C."/>
            <person name="Guy L."/>
            <person name="Ettema T.J."/>
        </authorList>
    </citation>
    <scope>NUCLEOTIDE SEQUENCE</scope>
</reference>
<accession>A0A0F9MHK6</accession>
<sequence>MEKEKEKEYYDGSKKEEKTEMVTLSEAITVIGVIWAIAWVFVTLINEAG</sequence>
<proteinExistence type="predicted"/>
<keyword evidence="1" id="KW-0812">Transmembrane</keyword>
<gene>
    <name evidence="2" type="ORF">LCGC14_1088450</name>
</gene>
<keyword evidence="1" id="KW-0472">Membrane</keyword>
<organism evidence="2">
    <name type="scientific">marine sediment metagenome</name>
    <dbReference type="NCBI Taxonomy" id="412755"/>
    <lineage>
        <taxon>unclassified sequences</taxon>
        <taxon>metagenomes</taxon>
        <taxon>ecological metagenomes</taxon>
    </lineage>
</organism>